<dbReference type="EMBL" id="QGKX02001290">
    <property type="protein sequence ID" value="KAF3540409.1"/>
    <property type="molecule type" value="Genomic_DNA"/>
</dbReference>
<keyword evidence="1" id="KW-0175">Coiled coil</keyword>
<sequence>MRVFNSTLERSFREARLLHFKAEEIERKFVHFQNEVAERERRQAESHSRALIRAERKGRWMIAAELARRATLFDAKFRSFKDAQAYVGDFRECRSSVGQVDGSSNRGEDPRALRTHRGFGGHDGSGSRCCRRRRRSRSACGLVWSLDVWAECGRLLFERAMALQGHLTMNYFSSKDCLDGMPLSWAFLRPTLDYCDLLQVNRKVGRR</sequence>
<evidence type="ECO:0000313" key="3">
    <source>
        <dbReference type="Proteomes" id="UP000712600"/>
    </source>
</evidence>
<feature type="coiled-coil region" evidence="1">
    <location>
        <begin position="22"/>
        <end position="57"/>
    </location>
</feature>
<comment type="caution">
    <text evidence="2">The sequence shown here is derived from an EMBL/GenBank/DDBJ whole genome shotgun (WGS) entry which is preliminary data.</text>
</comment>
<gene>
    <name evidence="2" type="ORF">F2Q69_00024257</name>
</gene>
<dbReference type="AlphaFoldDB" id="A0A8S9QCR5"/>
<evidence type="ECO:0000313" key="2">
    <source>
        <dbReference type="EMBL" id="KAF3540409.1"/>
    </source>
</evidence>
<evidence type="ECO:0000256" key="1">
    <source>
        <dbReference type="SAM" id="Coils"/>
    </source>
</evidence>
<protein>
    <submittedName>
        <fullName evidence="2">Uncharacterized protein</fullName>
    </submittedName>
</protein>
<reference evidence="2" key="1">
    <citation type="submission" date="2019-12" db="EMBL/GenBank/DDBJ databases">
        <title>Genome sequencing and annotation of Brassica cretica.</title>
        <authorList>
            <person name="Studholme D.J."/>
            <person name="Sarris P."/>
        </authorList>
    </citation>
    <scope>NUCLEOTIDE SEQUENCE</scope>
    <source>
        <strain evidence="2">PFS-109/04</strain>
        <tissue evidence="2">Leaf</tissue>
    </source>
</reference>
<organism evidence="2 3">
    <name type="scientific">Brassica cretica</name>
    <name type="common">Mustard</name>
    <dbReference type="NCBI Taxonomy" id="69181"/>
    <lineage>
        <taxon>Eukaryota</taxon>
        <taxon>Viridiplantae</taxon>
        <taxon>Streptophyta</taxon>
        <taxon>Embryophyta</taxon>
        <taxon>Tracheophyta</taxon>
        <taxon>Spermatophyta</taxon>
        <taxon>Magnoliopsida</taxon>
        <taxon>eudicotyledons</taxon>
        <taxon>Gunneridae</taxon>
        <taxon>Pentapetalae</taxon>
        <taxon>rosids</taxon>
        <taxon>malvids</taxon>
        <taxon>Brassicales</taxon>
        <taxon>Brassicaceae</taxon>
        <taxon>Brassiceae</taxon>
        <taxon>Brassica</taxon>
    </lineage>
</organism>
<proteinExistence type="predicted"/>
<dbReference type="Proteomes" id="UP000712600">
    <property type="component" value="Unassembled WGS sequence"/>
</dbReference>
<name>A0A8S9QCR5_BRACR</name>
<accession>A0A8S9QCR5</accession>